<keyword evidence="8" id="KW-1185">Reference proteome</keyword>
<feature type="transmembrane region" description="Helical" evidence="5">
    <location>
        <begin position="44"/>
        <end position="63"/>
    </location>
</feature>
<feature type="transmembrane region" description="Helical" evidence="5">
    <location>
        <begin position="214"/>
        <end position="232"/>
    </location>
</feature>
<feature type="transmembrane region" description="Helical" evidence="5">
    <location>
        <begin position="102"/>
        <end position="121"/>
    </location>
</feature>
<dbReference type="PANTHER" id="PTHR23508:SF10">
    <property type="entry name" value="CARBOXYLIC ACID TRANSPORTER PROTEIN HOMOLOG"/>
    <property type="match status" value="1"/>
</dbReference>
<dbReference type="GO" id="GO:0046943">
    <property type="term" value="F:carboxylic acid transmembrane transporter activity"/>
    <property type="evidence" value="ECO:0007669"/>
    <property type="project" value="TreeGrafter"/>
</dbReference>
<dbReference type="OrthoDB" id="9787026at2"/>
<name>A0A5B9EGE4_9BACT</name>
<dbReference type="CDD" id="cd17316">
    <property type="entry name" value="MFS_SV2_like"/>
    <property type="match status" value="1"/>
</dbReference>
<protein>
    <submittedName>
        <fullName evidence="7">MFS transporter</fullName>
    </submittedName>
</protein>
<dbReference type="PROSITE" id="PS00217">
    <property type="entry name" value="SUGAR_TRANSPORT_2"/>
    <property type="match status" value="1"/>
</dbReference>
<dbReference type="PANTHER" id="PTHR23508">
    <property type="entry name" value="CARBOXYLIC ACID TRANSPORTER PROTEIN HOMOLOG"/>
    <property type="match status" value="1"/>
</dbReference>
<dbReference type="AlphaFoldDB" id="A0A5B9EGE4"/>
<comment type="subcellular location">
    <subcellularLocation>
        <location evidence="1">Membrane</location>
        <topology evidence="1">Multi-pass membrane protein</topology>
    </subcellularLocation>
</comment>
<evidence type="ECO:0000256" key="1">
    <source>
        <dbReference type="ARBA" id="ARBA00004141"/>
    </source>
</evidence>
<evidence type="ECO:0000313" key="7">
    <source>
        <dbReference type="EMBL" id="QEE31293.1"/>
    </source>
</evidence>
<evidence type="ECO:0000256" key="3">
    <source>
        <dbReference type="ARBA" id="ARBA00022989"/>
    </source>
</evidence>
<evidence type="ECO:0000256" key="5">
    <source>
        <dbReference type="SAM" id="Phobius"/>
    </source>
</evidence>
<sequence>MDALAAHFGVSKGSIVATITATLVMRPLGAFLFGFCADRWGRRIPLLCCVLYFSLITALTPLAPSFSVFLVLRALYGIGMGGYWGVGAALVMESCPVSLRGLFSGILQAGYSLGYLLAALMARTLAPAVGWQWLFWSGLCLAVLIVLLILFSSDTYRQVSTEARPNLLRTIGAHWGNFVLLTVLMTLITCLSHGTQDLYPDFLRVVHGFSLRSAANMAIFYNVGAVLGAVVFGRVSDWLGRRNSIYMALLICLLAVPAWAFGGSVAWLAAGAFMMQFGVQGAFGVIPAHLNELAPEGARGLFPGLVYQFGVLLGAPCVMVEYALRDSLGYARALAVFELITFALLAAALAVRREQRGRELMRADA</sequence>
<evidence type="ECO:0000313" key="8">
    <source>
        <dbReference type="Proteomes" id="UP000321820"/>
    </source>
</evidence>
<dbReference type="PROSITE" id="PS50850">
    <property type="entry name" value="MFS"/>
    <property type="match status" value="1"/>
</dbReference>
<feature type="domain" description="Major facilitator superfamily (MFS) profile" evidence="6">
    <location>
        <begin position="1"/>
        <end position="356"/>
    </location>
</feature>
<evidence type="ECO:0000256" key="2">
    <source>
        <dbReference type="ARBA" id="ARBA00022692"/>
    </source>
</evidence>
<dbReference type="SUPFAM" id="SSF103473">
    <property type="entry name" value="MFS general substrate transporter"/>
    <property type="match status" value="1"/>
</dbReference>
<dbReference type="InterPro" id="IPR036259">
    <property type="entry name" value="MFS_trans_sf"/>
</dbReference>
<feature type="transmembrane region" description="Helical" evidence="5">
    <location>
        <begin position="330"/>
        <end position="351"/>
    </location>
</feature>
<dbReference type="KEGG" id="talb:FTW19_10940"/>
<feature type="transmembrane region" description="Helical" evidence="5">
    <location>
        <begin position="133"/>
        <end position="151"/>
    </location>
</feature>
<keyword evidence="4 5" id="KW-0472">Membrane</keyword>
<feature type="transmembrane region" description="Helical" evidence="5">
    <location>
        <begin position="172"/>
        <end position="194"/>
    </location>
</feature>
<dbReference type="Proteomes" id="UP000321820">
    <property type="component" value="Chromosome"/>
</dbReference>
<dbReference type="InterPro" id="IPR005829">
    <property type="entry name" value="Sugar_transporter_CS"/>
</dbReference>
<dbReference type="GO" id="GO:0005886">
    <property type="term" value="C:plasma membrane"/>
    <property type="evidence" value="ECO:0007669"/>
    <property type="project" value="TreeGrafter"/>
</dbReference>
<dbReference type="EMBL" id="CP042806">
    <property type="protein sequence ID" value="QEE31293.1"/>
    <property type="molecule type" value="Genomic_DNA"/>
</dbReference>
<reference evidence="7 8" key="1">
    <citation type="submission" date="2019-08" db="EMBL/GenBank/DDBJ databases">
        <title>Complete genome sequence of Terriglobus albidus strain ORNL.</title>
        <authorList>
            <person name="Podar M."/>
        </authorList>
    </citation>
    <scope>NUCLEOTIDE SEQUENCE [LARGE SCALE GENOMIC DNA]</scope>
    <source>
        <strain evidence="7 8">ORNL</strain>
    </source>
</reference>
<proteinExistence type="predicted"/>
<feature type="transmembrane region" description="Helical" evidence="5">
    <location>
        <begin position="244"/>
        <end position="261"/>
    </location>
</feature>
<keyword evidence="2 5" id="KW-0812">Transmembrane</keyword>
<feature type="transmembrane region" description="Helical" evidence="5">
    <location>
        <begin position="69"/>
        <end position="90"/>
    </location>
</feature>
<dbReference type="InterPro" id="IPR011701">
    <property type="entry name" value="MFS"/>
</dbReference>
<evidence type="ECO:0000256" key="4">
    <source>
        <dbReference type="ARBA" id="ARBA00023136"/>
    </source>
</evidence>
<evidence type="ECO:0000259" key="6">
    <source>
        <dbReference type="PROSITE" id="PS50850"/>
    </source>
</evidence>
<feature type="transmembrane region" description="Helical" evidence="5">
    <location>
        <begin position="15"/>
        <end position="37"/>
    </location>
</feature>
<accession>A0A5B9EGE4</accession>
<dbReference type="Gene3D" id="1.20.1250.20">
    <property type="entry name" value="MFS general substrate transporter like domains"/>
    <property type="match status" value="2"/>
</dbReference>
<keyword evidence="3 5" id="KW-1133">Transmembrane helix</keyword>
<gene>
    <name evidence="7" type="ORF">FTW19_10940</name>
</gene>
<dbReference type="Pfam" id="PF07690">
    <property type="entry name" value="MFS_1"/>
    <property type="match status" value="1"/>
</dbReference>
<organism evidence="7 8">
    <name type="scientific">Terriglobus albidus</name>
    <dbReference type="NCBI Taxonomy" id="1592106"/>
    <lineage>
        <taxon>Bacteria</taxon>
        <taxon>Pseudomonadati</taxon>
        <taxon>Acidobacteriota</taxon>
        <taxon>Terriglobia</taxon>
        <taxon>Terriglobales</taxon>
        <taxon>Acidobacteriaceae</taxon>
        <taxon>Terriglobus</taxon>
    </lineage>
</organism>
<dbReference type="InterPro" id="IPR020846">
    <property type="entry name" value="MFS_dom"/>
</dbReference>